<evidence type="ECO:0000313" key="3">
    <source>
        <dbReference type="Proteomes" id="UP000184050"/>
    </source>
</evidence>
<dbReference type="SUPFAM" id="SSF53448">
    <property type="entry name" value="Nucleotide-diphospho-sugar transferases"/>
    <property type="match status" value="1"/>
</dbReference>
<dbReference type="AlphaFoldDB" id="A0A1M6BXB0"/>
<keyword evidence="1" id="KW-0472">Membrane</keyword>
<evidence type="ECO:0000313" key="2">
    <source>
        <dbReference type="EMBL" id="SHI53251.1"/>
    </source>
</evidence>
<proteinExistence type="predicted"/>
<name>A0A1M6BXB0_9BACT</name>
<keyword evidence="1" id="KW-1133">Transmembrane helix</keyword>
<feature type="transmembrane region" description="Helical" evidence="1">
    <location>
        <begin position="204"/>
        <end position="223"/>
    </location>
</feature>
<dbReference type="OrthoDB" id="5391853at2"/>
<keyword evidence="2" id="KW-0808">Transferase</keyword>
<protein>
    <submittedName>
        <fullName evidence="2">Glycosyl transferase family 2</fullName>
    </submittedName>
</protein>
<keyword evidence="1" id="KW-0812">Transmembrane</keyword>
<sequence>MFASRYLKKNNNKALIQQSPTNNTGIIIVIPCFREPQILDTLNSLKHCQPPKSNVEVIVLINHAETASEEIRKFNAQTKQQIEEWIPENNTEKITFFAVGPVELRKKWAGAGLARKSGMDEAVRRFNEVNKPNGILVSLDADTLVQNNYLVEIENYFSSHPETPGATIAFTHQTEGLKGKHLEGIRLYEKYMGYYKKALKYTGYPYPMFTVGSAFAVTAGAYVKRGGMNRRQAGEDFYFLQNLAPIGPVGEITTTKVFPSARLSDRVPFGTGPILRKWMDGKEDLTQTYNFEAFADLKDFFDVKDQLFLIEKQDYKLFLMKLPLPVGNFLVEDNFWEEIRDLNQNCSSLQSFQTRFFQKFNAFKILKFLNFSHEHFYSKASLDVQIEKLKKSR</sequence>
<dbReference type="EMBL" id="FQZE01000003">
    <property type="protein sequence ID" value="SHI53251.1"/>
    <property type="molecule type" value="Genomic_DNA"/>
</dbReference>
<accession>A0A1M6BXB0</accession>
<dbReference type="RefSeq" id="WP_073165177.1">
    <property type="nucleotide sequence ID" value="NZ_FQZE01000003.1"/>
</dbReference>
<gene>
    <name evidence="2" type="ORF">SAMN05444280_10361</name>
</gene>
<dbReference type="GO" id="GO:0016740">
    <property type="term" value="F:transferase activity"/>
    <property type="evidence" value="ECO:0007669"/>
    <property type="project" value="UniProtKB-KW"/>
</dbReference>
<evidence type="ECO:0000256" key="1">
    <source>
        <dbReference type="SAM" id="Phobius"/>
    </source>
</evidence>
<keyword evidence="3" id="KW-1185">Reference proteome</keyword>
<dbReference type="InterPro" id="IPR029044">
    <property type="entry name" value="Nucleotide-diphossugar_trans"/>
</dbReference>
<reference evidence="2 3" key="1">
    <citation type="submission" date="2016-11" db="EMBL/GenBank/DDBJ databases">
        <authorList>
            <person name="Jaros S."/>
            <person name="Januszkiewicz K."/>
            <person name="Wedrychowicz H."/>
        </authorList>
    </citation>
    <scope>NUCLEOTIDE SEQUENCE [LARGE SCALE GENOMIC DNA]</scope>
    <source>
        <strain evidence="2 3">DSM 27063</strain>
    </source>
</reference>
<organism evidence="2 3">
    <name type="scientific">Tangfeifania diversioriginum</name>
    <dbReference type="NCBI Taxonomy" id="1168035"/>
    <lineage>
        <taxon>Bacteria</taxon>
        <taxon>Pseudomonadati</taxon>
        <taxon>Bacteroidota</taxon>
        <taxon>Bacteroidia</taxon>
        <taxon>Marinilabiliales</taxon>
        <taxon>Prolixibacteraceae</taxon>
        <taxon>Tangfeifania</taxon>
    </lineage>
</organism>
<dbReference type="Proteomes" id="UP000184050">
    <property type="component" value="Unassembled WGS sequence"/>
</dbReference>
<dbReference type="Gene3D" id="3.90.550.10">
    <property type="entry name" value="Spore Coat Polysaccharide Biosynthesis Protein SpsA, Chain A"/>
    <property type="match status" value="1"/>
</dbReference>
<dbReference type="STRING" id="1168035.SAMN05444280_10361"/>